<proteinExistence type="predicted"/>
<dbReference type="RefSeq" id="WP_067576377.1">
    <property type="nucleotide sequence ID" value="NZ_FOWC01000023.1"/>
</dbReference>
<dbReference type="AlphaFoldDB" id="A0A1I6B4E8"/>
<dbReference type="EMBL" id="FOWC01000023">
    <property type="protein sequence ID" value="SFQ75657.1"/>
    <property type="molecule type" value="Genomic_DNA"/>
</dbReference>
<evidence type="ECO:0000313" key="2">
    <source>
        <dbReference type="Proteomes" id="UP000199137"/>
    </source>
</evidence>
<sequence>MHERLSHKQSAAMIALMVHGREMSNPELRKVAGFSLDGRDRLKLNEKYVSSEKSGRAFVHRLTDPGWDWCEEELAALTPPEPVRSTLTVVAYLALHGFFEYLRLHNVSLRAVFAGSDAPQAVDLEELIRTAYRKLAHEPRDWVGLADLRPLLGGVATAEVDAVLKQLSRTGQAHLVPESNRKALTPADREAAVRIGGEDNHLLSIEAS</sequence>
<reference evidence="1 2" key="1">
    <citation type="submission" date="2016-10" db="EMBL/GenBank/DDBJ databases">
        <authorList>
            <person name="de Groot N.N."/>
        </authorList>
    </citation>
    <scope>NUCLEOTIDE SEQUENCE [LARGE SCALE GENOMIC DNA]</scope>
    <source>
        <strain evidence="1 2">DSM 44637</strain>
    </source>
</reference>
<gene>
    <name evidence="1" type="ORF">SAMN05421854_12327</name>
</gene>
<protein>
    <submittedName>
        <fullName evidence="1">Uncharacterized protein</fullName>
    </submittedName>
</protein>
<accession>A0A1I6B4E8</accession>
<evidence type="ECO:0000313" key="1">
    <source>
        <dbReference type="EMBL" id="SFQ75657.1"/>
    </source>
</evidence>
<organism evidence="1 2">
    <name type="scientific">Amycolatopsis rubida</name>
    <dbReference type="NCBI Taxonomy" id="112413"/>
    <lineage>
        <taxon>Bacteria</taxon>
        <taxon>Bacillati</taxon>
        <taxon>Actinomycetota</taxon>
        <taxon>Actinomycetes</taxon>
        <taxon>Pseudonocardiales</taxon>
        <taxon>Pseudonocardiaceae</taxon>
        <taxon>Amycolatopsis</taxon>
    </lineage>
</organism>
<dbReference type="Proteomes" id="UP000199137">
    <property type="component" value="Unassembled WGS sequence"/>
</dbReference>
<dbReference type="STRING" id="112413.SAMN05421854_12327"/>
<name>A0A1I6B4E8_9PSEU</name>